<sequence length="77" mass="8075">MASFVNGSSLVLRSTLPNVTSAPTGDFTTVAPCTSKDCDDDDGEIPTETFRSDIAFSSRITSLYPLPSSPGDSSVIK</sequence>
<comment type="caution">
    <text evidence="1">The sequence shown here is derived from an EMBL/GenBank/DDBJ whole genome shotgun (WGS) entry which is preliminary data.</text>
</comment>
<evidence type="ECO:0000313" key="1">
    <source>
        <dbReference type="EMBL" id="GFR99461.1"/>
    </source>
</evidence>
<protein>
    <submittedName>
        <fullName evidence="1">Uncharacterized protein</fullName>
    </submittedName>
</protein>
<dbReference type="EMBL" id="BMAT01009143">
    <property type="protein sequence ID" value="GFR99461.1"/>
    <property type="molecule type" value="Genomic_DNA"/>
</dbReference>
<proteinExistence type="predicted"/>
<organism evidence="1 2">
    <name type="scientific">Elysia marginata</name>
    <dbReference type="NCBI Taxonomy" id="1093978"/>
    <lineage>
        <taxon>Eukaryota</taxon>
        <taxon>Metazoa</taxon>
        <taxon>Spiralia</taxon>
        <taxon>Lophotrochozoa</taxon>
        <taxon>Mollusca</taxon>
        <taxon>Gastropoda</taxon>
        <taxon>Heterobranchia</taxon>
        <taxon>Euthyneura</taxon>
        <taxon>Panpulmonata</taxon>
        <taxon>Sacoglossa</taxon>
        <taxon>Placobranchoidea</taxon>
        <taxon>Plakobranchidae</taxon>
        <taxon>Elysia</taxon>
    </lineage>
</organism>
<dbReference type="AlphaFoldDB" id="A0AAV4HNI9"/>
<dbReference type="Proteomes" id="UP000762676">
    <property type="component" value="Unassembled WGS sequence"/>
</dbReference>
<accession>A0AAV4HNI9</accession>
<gene>
    <name evidence="1" type="ORF">ElyMa_004529100</name>
</gene>
<reference evidence="1 2" key="1">
    <citation type="journal article" date="2021" name="Elife">
        <title>Chloroplast acquisition without the gene transfer in kleptoplastic sea slugs, Plakobranchus ocellatus.</title>
        <authorList>
            <person name="Maeda T."/>
            <person name="Takahashi S."/>
            <person name="Yoshida T."/>
            <person name="Shimamura S."/>
            <person name="Takaki Y."/>
            <person name="Nagai Y."/>
            <person name="Toyoda A."/>
            <person name="Suzuki Y."/>
            <person name="Arimoto A."/>
            <person name="Ishii H."/>
            <person name="Satoh N."/>
            <person name="Nishiyama T."/>
            <person name="Hasebe M."/>
            <person name="Maruyama T."/>
            <person name="Minagawa J."/>
            <person name="Obokata J."/>
            <person name="Shigenobu S."/>
        </authorList>
    </citation>
    <scope>NUCLEOTIDE SEQUENCE [LARGE SCALE GENOMIC DNA]</scope>
</reference>
<keyword evidence="2" id="KW-1185">Reference proteome</keyword>
<name>A0AAV4HNI9_9GAST</name>
<evidence type="ECO:0000313" key="2">
    <source>
        <dbReference type="Proteomes" id="UP000762676"/>
    </source>
</evidence>